<keyword evidence="1" id="KW-0808">Transferase</keyword>
<gene>
    <name evidence="1" type="primary">SAPK3</name>
    <name evidence="1" type="ORF">QJS10_CPA01g02838</name>
</gene>
<evidence type="ECO:0000313" key="2">
    <source>
        <dbReference type="Proteomes" id="UP001180020"/>
    </source>
</evidence>
<protein>
    <submittedName>
        <fullName evidence="1">Serine/threonine-protein kinase SAPK3</fullName>
    </submittedName>
</protein>
<dbReference type="Gene3D" id="1.10.510.10">
    <property type="entry name" value="Transferase(Phosphotransferase) domain 1"/>
    <property type="match status" value="1"/>
</dbReference>
<comment type="caution">
    <text evidence="1">The sequence shown here is derived from an EMBL/GenBank/DDBJ whole genome shotgun (WGS) entry which is preliminary data.</text>
</comment>
<reference evidence="1" key="1">
    <citation type="journal article" date="2023" name="Nat. Commun.">
        <title>Diploid and tetraploid genomes of Acorus and the evolution of monocots.</title>
        <authorList>
            <person name="Ma L."/>
            <person name="Liu K.W."/>
            <person name="Li Z."/>
            <person name="Hsiao Y.Y."/>
            <person name="Qi Y."/>
            <person name="Fu T."/>
            <person name="Tang G.D."/>
            <person name="Zhang D."/>
            <person name="Sun W.H."/>
            <person name="Liu D.K."/>
            <person name="Li Y."/>
            <person name="Chen G.Z."/>
            <person name="Liu X.D."/>
            <person name="Liao X.Y."/>
            <person name="Jiang Y.T."/>
            <person name="Yu X."/>
            <person name="Hao Y."/>
            <person name="Huang J."/>
            <person name="Zhao X.W."/>
            <person name="Ke S."/>
            <person name="Chen Y.Y."/>
            <person name="Wu W.L."/>
            <person name="Hsu J.L."/>
            <person name="Lin Y.F."/>
            <person name="Huang M.D."/>
            <person name="Li C.Y."/>
            <person name="Huang L."/>
            <person name="Wang Z.W."/>
            <person name="Zhao X."/>
            <person name="Zhong W.Y."/>
            <person name="Peng D.H."/>
            <person name="Ahmad S."/>
            <person name="Lan S."/>
            <person name="Zhang J.S."/>
            <person name="Tsai W.C."/>
            <person name="Van de Peer Y."/>
            <person name="Liu Z.J."/>
        </authorList>
    </citation>
    <scope>NUCLEOTIDE SEQUENCE</scope>
    <source>
        <strain evidence="1">CP</strain>
    </source>
</reference>
<dbReference type="AlphaFoldDB" id="A0AAV9FLP4"/>
<accession>A0AAV9FLP4</accession>
<keyword evidence="1" id="KW-0418">Kinase</keyword>
<dbReference type="EMBL" id="JAUJYO010000001">
    <property type="protein sequence ID" value="KAK1326689.1"/>
    <property type="molecule type" value="Genomic_DNA"/>
</dbReference>
<keyword evidence="2" id="KW-1185">Reference proteome</keyword>
<dbReference type="Proteomes" id="UP001180020">
    <property type="component" value="Unassembled WGS sequence"/>
</dbReference>
<sequence>MLVGAYPFEDPQDPRNFRKTIGRILSVQYSIPDYVRISADCRELLSQIFIANPANVRFLIFLSCIGLVWNQLSKLLQISFQMISSKQRLTIPEIKKHRWFLKNLPKELSEGENANNWGGESSENTQSVEEILRIIQEARTPFNVSNTVAGPLDLVLPDADDDIDLDVEDVYDSGDFVSAI</sequence>
<dbReference type="GO" id="GO:0016301">
    <property type="term" value="F:kinase activity"/>
    <property type="evidence" value="ECO:0007669"/>
    <property type="project" value="UniProtKB-KW"/>
</dbReference>
<evidence type="ECO:0000313" key="1">
    <source>
        <dbReference type="EMBL" id="KAK1326689.1"/>
    </source>
</evidence>
<name>A0AAV9FLP4_ACOCL</name>
<proteinExistence type="predicted"/>
<organism evidence="1 2">
    <name type="scientific">Acorus calamus</name>
    <name type="common">Sweet flag</name>
    <dbReference type="NCBI Taxonomy" id="4465"/>
    <lineage>
        <taxon>Eukaryota</taxon>
        <taxon>Viridiplantae</taxon>
        <taxon>Streptophyta</taxon>
        <taxon>Embryophyta</taxon>
        <taxon>Tracheophyta</taxon>
        <taxon>Spermatophyta</taxon>
        <taxon>Magnoliopsida</taxon>
        <taxon>Liliopsida</taxon>
        <taxon>Acoraceae</taxon>
        <taxon>Acorus</taxon>
    </lineage>
</organism>
<reference evidence="1" key="2">
    <citation type="submission" date="2023-06" db="EMBL/GenBank/DDBJ databases">
        <authorList>
            <person name="Ma L."/>
            <person name="Liu K.-W."/>
            <person name="Li Z."/>
            <person name="Hsiao Y.-Y."/>
            <person name="Qi Y."/>
            <person name="Fu T."/>
            <person name="Tang G."/>
            <person name="Zhang D."/>
            <person name="Sun W.-H."/>
            <person name="Liu D.-K."/>
            <person name="Li Y."/>
            <person name="Chen G.-Z."/>
            <person name="Liu X.-D."/>
            <person name="Liao X.-Y."/>
            <person name="Jiang Y.-T."/>
            <person name="Yu X."/>
            <person name="Hao Y."/>
            <person name="Huang J."/>
            <person name="Zhao X.-W."/>
            <person name="Ke S."/>
            <person name="Chen Y.-Y."/>
            <person name="Wu W.-L."/>
            <person name="Hsu J.-L."/>
            <person name="Lin Y.-F."/>
            <person name="Huang M.-D."/>
            <person name="Li C.-Y."/>
            <person name="Huang L."/>
            <person name="Wang Z.-W."/>
            <person name="Zhao X."/>
            <person name="Zhong W.-Y."/>
            <person name="Peng D.-H."/>
            <person name="Ahmad S."/>
            <person name="Lan S."/>
            <person name="Zhang J.-S."/>
            <person name="Tsai W.-C."/>
            <person name="Van De Peer Y."/>
            <person name="Liu Z.-J."/>
        </authorList>
    </citation>
    <scope>NUCLEOTIDE SEQUENCE</scope>
    <source>
        <strain evidence="1">CP</strain>
        <tissue evidence="1">Leaves</tissue>
    </source>
</reference>